<dbReference type="InterPro" id="IPR051132">
    <property type="entry name" value="3-5_Exonuclease_domain"/>
</dbReference>
<feature type="region of interest" description="Disordered" evidence="3">
    <location>
        <begin position="1"/>
        <end position="20"/>
    </location>
</feature>
<reference evidence="4" key="1">
    <citation type="journal article" date="2014" name="Science">
        <title>Structural and functional partitioning of bread wheat chromosome 3B.</title>
        <authorList>
            <person name="Choulet F."/>
            <person name="Alberti A."/>
            <person name="Theil S."/>
            <person name="Glover N."/>
            <person name="Barbe V."/>
            <person name="Daron J."/>
            <person name="Pingault L."/>
            <person name="Sourdille P."/>
            <person name="Couloux A."/>
            <person name="Paux E."/>
            <person name="Leroy P."/>
            <person name="Mangenot S."/>
            <person name="Guilhot N."/>
            <person name="Le Gouis J."/>
            <person name="Balfourier F."/>
            <person name="Alaux M."/>
            <person name="Jamilloux V."/>
            <person name="Poulain J."/>
            <person name="Durand C."/>
            <person name="Bellec A."/>
            <person name="Gaspin C."/>
            <person name="Safar J."/>
            <person name="Dolezel J."/>
            <person name="Rogers J."/>
            <person name="Vandepoele K."/>
            <person name="Aury J.M."/>
            <person name="Mayer K."/>
            <person name="Berges H."/>
            <person name="Quesneville H."/>
            <person name="Wincker P."/>
            <person name="Feuillet C."/>
        </authorList>
    </citation>
    <scope>NUCLEOTIDE SEQUENCE</scope>
</reference>
<keyword evidence="1" id="KW-0540">Nuclease</keyword>
<dbReference type="Gene3D" id="3.30.420.10">
    <property type="entry name" value="Ribonuclease H-like superfamily/Ribonuclease H"/>
    <property type="match status" value="1"/>
</dbReference>
<evidence type="ECO:0000313" key="4">
    <source>
        <dbReference type="EMBL" id="CDM82698.1"/>
    </source>
</evidence>
<dbReference type="GO" id="GO:0005634">
    <property type="term" value="C:nucleus"/>
    <property type="evidence" value="ECO:0000318"/>
    <property type="project" value="GO_Central"/>
</dbReference>
<dbReference type="Gramene" id="TraesCS3B03G0510200.1">
    <property type="protein sequence ID" value="TraesCS3B03G0510200.1.CDS"/>
    <property type="gene ID" value="TraesCS3B03G0510200"/>
</dbReference>
<dbReference type="InterPro" id="IPR012337">
    <property type="entry name" value="RNaseH-like_sf"/>
</dbReference>
<dbReference type="InterPro" id="IPR036397">
    <property type="entry name" value="RNaseH_sf"/>
</dbReference>
<gene>
    <name evidence="4" type="ORF">TRAES_3BF006300050CFD_c1</name>
</gene>
<sequence>MVEQPSAKHHHAETSDKSSNLVDIHVPGEKREYTTTLTGVELHGNETLEIVCTSILEKADDVISRLWRKLGGKSPNRRIVGIGVHYTNEEEPPQMAAVLQLCVEELCLVYHIAVATKWPKRLSKMLQHEKLFTFAGFSVESDKEKLKLSGLEINPNKFINIQRKWRVPYTGKEYDSLTDVAASVIHPFYKGMKKKINTQEDYKLWGTTPLPDILIEYAGVDAYATYKSWFIIDYITDGSGYAKEREADHYYDRPFCPF</sequence>
<dbReference type="EMBL" id="HG670306">
    <property type="protein sequence ID" value="CDM82698.1"/>
    <property type="molecule type" value="Genomic_DNA"/>
</dbReference>
<evidence type="ECO:0008006" key="7">
    <source>
        <dbReference type="Google" id="ProtNLM"/>
    </source>
</evidence>
<dbReference type="SUPFAM" id="SSF53098">
    <property type="entry name" value="Ribonuclease H-like"/>
    <property type="match status" value="1"/>
</dbReference>
<dbReference type="EnsemblPlants" id="TraesCS3B02G210600.1">
    <property type="protein sequence ID" value="TraesCS3B02G210600.1"/>
    <property type="gene ID" value="TraesCS3B02G210600"/>
</dbReference>
<dbReference type="GO" id="GO:0003676">
    <property type="term" value="F:nucleic acid binding"/>
    <property type="evidence" value="ECO:0007669"/>
    <property type="project" value="InterPro"/>
</dbReference>
<proteinExistence type="predicted"/>
<reference evidence="5" key="3">
    <citation type="submission" date="2018-10" db="UniProtKB">
        <authorList>
            <consortium name="EnsemblPlants"/>
        </authorList>
    </citation>
    <scope>IDENTIFICATION</scope>
</reference>
<dbReference type="GO" id="GO:0005737">
    <property type="term" value="C:cytoplasm"/>
    <property type="evidence" value="ECO:0000318"/>
    <property type="project" value="GO_Central"/>
</dbReference>
<dbReference type="HOGENOM" id="CLU_049674_6_0_1"/>
<dbReference type="Proteomes" id="UP000019116">
    <property type="component" value="Chromosome 3B"/>
</dbReference>
<dbReference type="Gramene" id="TraesCS3B02G210600.1">
    <property type="protein sequence ID" value="TraesCS3B02G210600.1"/>
    <property type="gene ID" value="TraesCS3B02G210600"/>
</dbReference>
<evidence type="ECO:0000256" key="1">
    <source>
        <dbReference type="ARBA" id="ARBA00022722"/>
    </source>
</evidence>
<dbReference type="PANTHER" id="PTHR13620:SF75">
    <property type="entry name" value="UBIQUITIN-LIKE DOMAIN-CONTAINING PROTEIN"/>
    <property type="match status" value="1"/>
</dbReference>
<dbReference type="GO" id="GO:0008408">
    <property type="term" value="F:3'-5' exonuclease activity"/>
    <property type="evidence" value="ECO:0000318"/>
    <property type="project" value="GO_Central"/>
</dbReference>
<dbReference type="PANTHER" id="PTHR13620">
    <property type="entry name" value="3-5 EXONUCLEASE"/>
    <property type="match status" value="1"/>
</dbReference>
<evidence type="ECO:0000313" key="6">
    <source>
        <dbReference type="Proteomes" id="UP000019116"/>
    </source>
</evidence>
<reference evidence="5" key="2">
    <citation type="submission" date="2018-08" db="EMBL/GenBank/DDBJ databases">
        <authorList>
            <person name="Rossello M."/>
        </authorList>
    </citation>
    <scope>NUCLEOTIDE SEQUENCE [LARGE SCALE GENOMIC DNA]</scope>
    <source>
        <strain evidence="5">cv. Chinese Spring</strain>
    </source>
</reference>
<dbReference type="SMR" id="A0A077RS25"/>
<dbReference type="OMA" id="DRPFCPF"/>
<protein>
    <recommendedName>
        <fullName evidence="7">3'-5' exonuclease domain-containing protein</fullName>
    </recommendedName>
</protein>
<evidence type="ECO:0000256" key="3">
    <source>
        <dbReference type="SAM" id="MobiDB-lite"/>
    </source>
</evidence>
<keyword evidence="2" id="KW-0378">Hydrolase</keyword>
<accession>A0A077RS25</accession>
<dbReference type="AlphaFoldDB" id="A0A077RS25"/>
<evidence type="ECO:0000256" key="2">
    <source>
        <dbReference type="ARBA" id="ARBA00022801"/>
    </source>
</evidence>
<organism evidence="4">
    <name type="scientific">Triticum aestivum</name>
    <name type="common">Wheat</name>
    <dbReference type="NCBI Taxonomy" id="4565"/>
    <lineage>
        <taxon>Eukaryota</taxon>
        <taxon>Viridiplantae</taxon>
        <taxon>Streptophyta</taxon>
        <taxon>Embryophyta</taxon>
        <taxon>Tracheophyta</taxon>
        <taxon>Spermatophyta</taxon>
        <taxon>Magnoliopsida</taxon>
        <taxon>Liliopsida</taxon>
        <taxon>Poales</taxon>
        <taxon>Poaceae</taxon>
        <taxon>BOP clade</taxon>
        <taxon>Pooideae</taxon>
        <taxon>Triticodae</taxon>
        <taxon>Triticeae</taxon>
        <taxon>Triticinae</taxon>
        <taxon>Triticum</taxon>
    </lineage>
</organism>
<evidence type="ECO:0000313" key="5">
    <source>
        <dbReference type="EnsemblPlants" id="TraesCS3B02G210600.1"/>
    </source>
</evidence>
<keyword evidence="6" id="KW-1185">Reference proteome</keyword>
<name>A0A077RS25_WHEAT</name>